<dbReference type="EC" id="2.7.13.3" evidence="3"/>
<keyword evidence="9" id="KW-0067">ATP-binding</keyword>
<dbReference type="PANTHER" id="PTHR41523">
    <property type="entry name" value="TWO-COMPONENT SYSTEM SENSOR PROTEIN"/>
    <property type="match status" value="1"/>
</dbReference>
<evidence type="ECO:0000256" key="1">
    <source>
        <dbReference type="ARBA" id="ARBA00000085"/>
    </source>
</evidence>
<evidence type="ECO:0000256" key="9">
    <source>
        <dbReference type="ARBA" id="ARBA00022840"/>
    </source>
</evidence>
<keyword evidence="11 12" id="KW-0472">Membrane</keyword>
<organism evidence="14 15">
    <name type="scientific">Alteriqipengyuania abyssalis</name>
    <dbReference type="NCBI Taxonomy" id="2860200"/>
    <lineage>
        <taxon>Bacteria</taxon>
        <taxon>Pseudomonadati</taxon>
        <taxon>Pseudomonadota</taxon>
        <taxon>Alphaproteobacteria</taxon>
        <taxon>Sphingomonadales</taxon>
        <taxon>Erythrobacteraceae</taxon>
        <taxon>Alteriqipengyuania</taxon>
    </lineage>
</organism>
<comment type="subcellular location">
    <subcellularLocation>
        <location evidence="2">Membrane</location>
    </subcellularLocation>
</comment>
<dbReference type="PANTHER" id="PTHR41523:SF8">
    <property type="entry name" value="ETHYLENE RESPONSE SENSOR PROTEIN"/>
    <property type="match status" value="1"/>
</dbReference>
<dbReference type="SMART" id="SM01079">
    <property type="entry name" value="CHASE"/>
    <property type="match status" value="1"/>
</dbReference>
<proteinExistence type="predicted"/>
<evidence type="ECO:0000313" key="15">
    <source>
        <dbReference type="Proteomes" id="UP000759298"/>
    </source>
</evidence>
<gene>
    <name evidence="14" type="ORF">KYN89_05170</name>
</gene>
<evidence type="ECO:0000256" key="4">
    <source>
        <dbReference type="ARBA" id="ARBA00022553"/>
    </source>
</evidence>
<keyword evidence="8" id="KW-0418">Kinase</keyword>
<keyword evidence="7" id="KW-0547">Nucleotide-binding</keyword>
<dbReference type="Pfam" id="PF07536">
    <property type="entry name" value="HWE_HK"/>
    <property type="match status" value="1"/>
</dbReference>
<evidence type="ECO:0000256" key="10">
    <source>
        <dbReference type="ARBA" id="ARBA00022989"/>
    </source>
</evidence>
<dbReference type="InterPro" id="IPR011102">
    <property type="entry name" value="Sig_transdc_His_kinase_HWE"/>
</dbReference>
<dbReference type="Pfam" id="PF03924">
    <property type="entry name" value="CHASE"/>
    <property type="match status" value="1"/>
</dbReference>
<sequence>MPVVIFLLITAITALSVYAIERGERRREQAQLNETAQVIASSLDRRVNTSGSYLIAGAALITTLDRVPADLFRRFATELRLDADYRGAEGIGWAPIVPSGQIGSFERMVQADTGEPFRITPRPEAGSNFAVPVTFLEPMSERNARAIGFDMYSEAVRRSAMQKAIETGRPTASGRIVLVQEGQGRDSGFIIYMPVFEPGTRDELIRGFVYGPFNSQVFLDSVLTRELVGQRGVRLYDGEPVAANLVAAHAPARRTGRVTRIEVDLADRPMTVEVESARGDALSLLSMITLLFGIAVASLSMLVARLLTQQAHEDQAALDFYAEQNSIRNSLTRELNHRVKNTLANVLSIVALTRRRAHSLEDFASGLDGRIRALSATHDLLTQSEWGTTPLRAVLEAELAPYANSAESILKLDGPEVDLAPNDALSFGLAIHELATNASKYGSLSVEGGQLDVTWHQLRENLVEVLWQERGGPTVASERPRGFGTELIEKIVAHELKHPVELDFAPQGVRCVLRVPVRKPTEFRMRARNRPTGVQAREAGATSRG</sequence>
<dbReference type="SMART" id="SM00911">
    <property type="entry name" value="HWE_HK"/>
    <property type="match status" value="1"/>
</dbReference>
<keyword evidence="6 12" id="KW-0812">Transmembrane</keyword>
<comment type="caution">
    <text evidence="14">The sequence shown here is derived from an EMBL/GenBank/DDBJ whole genome shotgun (WGS) entry which is preliminary data.</text>
</comment>
<evidence type="ECO:0000256" key="3">
    <source>
        <dbReference type="ARBA" id="ARBA00012438"/>
    </source>
</evidence>
<evidence type="ECO:0000256" key="8">
    <source>
        <dbReference type="ARBA" id="ARBA00022777"/>
    </source>
</evidence>
<feature type="transmembrane region" description="Helical" evidence="12">
    <location>
        <begin position="281"/>
        <end position="304"/>
    </location>
</feature>
<dbReference type="InterPro" id="IPR042240">
    <property type="entry name" value="CHASE_sf"/>
</dbReference>
<evidence type="ECO:0000256" key="12">
    <source>
        <dbReference type="SAM" id="Phobius"/>
    </source>
</evidence>
<dbReference type="InterPro" id="IPR036890">
    <property type="entry name" value="HATPase_C_sf"/>
</dbReference>
<keyword evidence="15" id="KW-1185">Reference proteome</keyword>
<evidence type="ECO:0000256" key="7">
    <source>
        <dbReference type="ARBA" id="ARBA00022741"/>
    </source>
</evidence>
<evidence type="ECO:0000256" key="5">
    <source>
        <dbReference type="ARBA" id="ARBA00022679"/>
    </source>
</evidence>
<keyword evidence="4" id="KW-0597">Phosphoprotein</keyword>
<evidence type="ECO:0000256" key="6">
    <source>
        <dbReference type="ARBA" id="ARBA00022692"/>
    </source>
</evidence>
<evidence type="ECO:0000313" key="14">
    <source>
        <dbReference type="EMBL" id="MBY8336430.1"/>
    </source>
</evidence>
<dbReference type="Gene3D" id="3.30.450.350">
    <property type="entry name" value="CHASE domain"/>
    <property type="match status" value="1"/>
</dbReference>
<comment type="catalytic activity">
    <reaction evidence="1">
        <text>ATP + protein L-histidine = ADP + protein N-phospho-L-histidine.</text>
        <dbReference type="EC" id="2.7.13.3"/>
    </reaction>
</comment>
<keyword evidence="5" id="KW-0808">Transferase</keyword>
<evidence type="ECO:0000259" key="13">
    <source>
        <dbReference type="PROSITE" id="PS50839"/>
    </source>
</evidence>
<feature type="domain" description="CHASE" evidence="13">
    <location>
        <begin position="63"/>
        <end position="225"/>
    </location>
</feature>
<evidence type="ECO:0000256" key="2">
    <source>
        <dbReference type="ARBA" id="ARBA00004370"/>
    </source>
</evidence>
<dbReference type="InterPro" id="IPR006189">
    <property type="entry name" value="CHASE_dom"/>
</dbReference>
<dbReference type="Gene3D" id="3.30.565.10">
    <property type="entry name" value="Histidine kinase-like ATPase, C-terminal domain"/>
    <property type="match status" value="1"/>
</dbReference>
<evidence type="ECO:0000256" key="11">
    <source>
        <dbReference type="ARBA" id="ARBA00023136"/>
    </source>
</evidence>
<protein>
    <recommendedName>
        <fullName evidence="3">histidine kinase</fullName>
        <ecNumber evidence="3">2.7.13.3</ecNumber>
    </recommendedName>
</protein>
<name>A0ABS7PE21_9SPHN</name>
<dbReference type="EMBL" id="JAHWXP010000002">
    <property type="protein sequence ID" value="MBY8336430.1"/>
    <property type="molecule type" value="Genomic_DNA"/>
</dbReference>
<dbReference type="PROSITE" id="PS50839">
    <property type="entry name" value="CHASE"/>
    <property type="match status" value="1"/>
</dbReference>
<accession>A0ABS7PE21</accession>
<keyword evidence="10 12" id="KW-1133">Transmembrane helix</keyword>
<dbReference type="Proteomes" id="UP000759298">
    <property type="component" value="Unassembled WGS sequence"/>
</dbReference>
<reference evidence="14 15" key="1">
    <citation type="submission" date="2021-07" db="EMBL/GenBank/DDBJ databases">
        <title>Alteriqipengyuania abyssalis NZ-12B nov, sp.nov isolated from deep sea sponge in pacific ocean.</title>
        <authorList>
            <person name="Tareen S."/>
            <person name="Wink J."/>
        </authorList>
    </citation>
    <scope>NUCLEOTIDE SEQUENCE [LARGE SCALE GENOMIC DNA]</scope>
    <source>
        <strain evidence="14 15">NZ-12B</strain>
    </source>
</reference>